<comment type="caution">
    <text evidence="1">The sequence shown here is derived from an EMBL/GenBank/DDBJ whole genome shotgun (WGS) entry which is preliminary data.</text>
</comment>
<evidence type="ECO:0000313" key="2">
    <source>
        <dbReference type="Proteomes" id="UP000886595"/>
    </source>
</evidence>
<dbReference type="AlphaFoldDB" id="A0A8X8B9J1"/>
<name>A0A8X8B9J1_BRACI</name>
<gene>
    <name evidence="1" type="ORF">Bca52824_009195</name>
</gene>
<evidence type="ECO:0000313" key="1">
    <source>
        <dbReference type="EMBL" id="KAG2326467.1"/>
    </source>
</evidence>
<keyword evidence="2" id="KW-1185">Reference proteome</keyword>
<proteinExistence type="predicted"/>
<accession>A0A8X8B9J1</accession>
<dbReference type="Proteomes" id="UP000886595">
    <property type="component" value="Unassembled WGS sequence"/>
</dbReference>
<organism evidence="1 2">
    <name type="scientific">Brassica carinata</name>
    <name type="common">Ethiopian mustard</name>
    <name type="synonym">Abyssinian cabbage</name>
    <dbReference type="NCBI Taxonomy" id="52824"/>
    <lineage>
        <taxon>Eukaryota</taxon>
        <taxon>Viridiplantae</taxon>
        <taxon>Streptophyta</taxon>
        <taxon>Embryophyta</taxon>
        <taxon>Tracheophyta</taxon>
        <taxon>Spermatophyta</taxon>
        <taxon>Magnoliopsida</taxon>
        <taxon>eudicotyledons</taxon>
        <taxon>Gunneridae</taxon>
        <taxon>Pentapetalae</taxon>
        <taxon>rosids</taxon>
        <taxon>malvids</taxon>
        <taxon>Brassicales</taxon>
        <taxon>Brassicaceae</taxon>
        <taxon>Brassiceae</taxon>
        <taxon>Brassica</taxon>
    </lineage>
</organism>
<protein>
    <submittedName>
        <fullName evidence="1">Uncharacterized protein</fullName>
    </submittedName>
</protein>
<reference evidence="1 2" key="1">
    <citation type="submission" date="2020-02" db="EMBL/GenBank/DDBJ databases">
        <authorList>
            <person name="Ma Q."/>
            <person name="Huang Y."/>
            <person name="Song X."/>
            <person name="Pei D."/>
        </authorList>
    </citation>
    <scope>NUCLEOTIDE SEQUENCE [LARGE SCALE GENOMIC DNA]</scope>
    <source>
        <strain evidence="1">Sxm20200214</strain>
        <tissue evidence="1">Leaf</tissue>
    </source>
</reference>
<sequence>MKLITAKAEDSNTYQGLVNATNAGLYETPCDVLNQIPNRASARFCRQRTCKKSGGVHSHILKRSLLANARKTAAPP</sequence>
<dbReference type="EMBL" id="JAAMPC010000002">
    <property type="protein sequence ID" value="KAG2326467.1"/>
    <property type="molecule type" value="Genomic_DNA"/>
</dbReference>